<dbReference type="PANTHER" id="PTHR24421:SF10">
    <property type="entry name" value="NITRATE_NITRITE SENSOR PROTEIN NARQ"/>
    <property type="match status" value="1"/>
</dbReference>
<keyword evidence="8" id="KW-0902">Two-component regulatory system</keyword>
<evidence type="ECO:0000256" key="3">
    <source>
        <dbReference type="ARBA" id="ARBA00022553"/>
    </source>
</evidence>
<name>A0ABW6WM76_9ACTN</name>
<evidence type="ECO:0000256" key="9">
    <source>
        <dbReference type="SAM" id="MobiDB-lite"/>
    </source>
</evidence>
<dbReference type="RefSeq" id="WP_063713681.1">
    <property type="nucleotide sequence ID" value="NZ_JBIAZU010000005.1"/>
</dbReference>
<dbReference type="Proteomes" id="UP001602245">
    <property type="component" value="Unassembled WGS sequence"/>
</dbReference>
<accession>A0ABW6WM76</accession>
<comment type="catalytic activity">
    <reaction evidence="1">
        <text>ATP + protein L-histidine = ADP + protein N-phospho-L-histidine.</text>
        <dbReference type="EC" id="2.7.13.3"/>
    </reaction>
</comment>
<evidence type="ECO:0000259" key="11">
    <source>
        <dbReference type="SMART" id="SM00387"/>
    </source>
</evidence>
<feature type="domain" description="Histidine kinase/HSP90-like ATPase" evidence="11">
    <location>
        <begin position="289"/>
        <end position="395"/>
    </location>
</feature>
<dbReference type="InterPro" id="IPR036890">
    <property type="entry name" value="HATPase_C_sf"/>
</dbReference>
<dbReference type="EMBL" id="JBIAZU010000005">
    <property type="protein sequence ID" value="MFF5293237.1"/>
    <property type="molecule type" value="Genomic_DNA"/>
</dbReference>
<dbReference type="Pfam" id="PF02518">
    <property type="entry name" value="HATPase_c"/>
    <property type="match status" value="1"/>
</dbReference>
<dbReference type="SMART" id="SM00387">
    <property type="entry name" value="HATPase_c"/>
    <property type="match status" value="1"/>
</dbReference>
<keyword evidence="6 12" id="KW-0418">Kinase</keyword>
<dbReference type="Gene3D" id="1.20.5.1930">
    <property type="match status" value="1"/>
</dbReference>
<reference evidence="12 13" key="1">
    <citation type="submission" date="2024-10" db="EMBL/GenBank/DDBJ databases">
        <title>The Natural Products Discovery Center: Release of the First 8490 Sequenced Strains for Exploring Actinobacteria Biosynthetic Diversity.</title>
        <authorList>
            <person name="Kalkreuter E."/>
            <person name="Kautsar S.A."/>
            <person name="Yang D."/>
            <person name="Bader C.D."/>
            <person name="Teijaro C.N."/>
            <person name="Fluegel L."/>
            <person name="Davis C.M."/>
            <person name="Simpson J.R."/>
            <person name="Lauterbach L."/>
            <person name="Steele A.D."/>
            <person name="Gui C."/>
            <person name="Meng S."/>
            <person name="Li G."/>
            <person name="Viehrig K."/>
            <person name="Ye F."/>
            <person name="Su P."/>
            <person name="Kiefer A.F."/>
            <person name="Nichols A."/>
            <person name="Cepeda A.J."/>
            <person name="Yan W."/>
            <person name="Fan B."/>
            <person name="Jiang Y."/>
            <person name="Adhikari A."/>
            <person name="Zheng C.-J."/>
            <person name="Schuster L."/>
            <person name="Cowan T.M."/>
            <person name="Smanski M.J."/>
            <person name="Chevrette M.G."/>
            <person name="De Carvalho L.P.S."/>
            <person name="Shen B."/>
        </authorList>
    </citation>
    <scope>NUCLEOTIDE SEQUENCE [LARGE SCALE GENOMIC DNA]</scope>
    <source>
        <strain evidence="12 13">NPDC000087</strain>
    </source>
</reference>
<evidence type="ECO:0000256" key="7">
    <source>
        <dbReference type="ARBA" id="ARBA00022840"/>
    </source>
</evidence>
<protein>
    <recommendedName>
        <fullName evidence="2">histidine kinase</fullName>
        <ecNumber evidence="2">2.7.13.3</ecNumber>
    </recommendedName>
</protein>
<keyword evidence="7" id="KW-0067">ATP-binding</keyword>
<evidence type="ECO:0000256" key="4">
    <source>
        <dbReference type="ARBA" id="ARBA00022679"/>
    </source>
</evidence>
<feature type="transmembrane region" description="Helical" evidence="10">
    <location>
        <begin position="52"/>
        <end position="68"/>
    </location>
</feature>
<dbReference type="GO" id="GO:0016301">
    <property type="term" value="F:kinase activity"/>
    <property type="evidence" value="ECO:0007669"/>
    <property type="project" value="UniProtKB-KW"/>
</dbReference>
<organism evidence="12 13">
    <name type="scientific">Paractinoplanes globisporus</name>
    <dbReference type="NCBI Taxonomy" id="113565"/>
    <lineage>
        <taxon>Bacteria</taxon>
        <taxon>Bacillati</taxon>
        <taxon>Actinomycetota</taxon>
        <taxon>Actinomycetes</taxon>
        <taxon>Micromonosporales</taxon>
        <taxon>Micromonosporaceae</taxon>
        <taxon>Paractinoplanes</taxon>
    </lineage>
</organism>
<evidence type="ECO:0000256" key="8">
    <source>
        <dbReference type="ARBA" id="ARBA00023012"/>
    </source>
</evidence>
<feature type="transmembrane region" description="Helical" evidence="10">
    <location>
        <begin position="75"/>
        <end position="93"/>
    </location>
</feature>
<evidence type="ECO:0000256" key="5">
    <source>
        <dbReference type="ARBA" id="ARBA00022741"/>
    </source>
</evidence>
<keyword evidence="10" id="KW-0472">Membrane</keyword>
<keyword evidence="10" id="KW-1133">Transmembrane helix</keyword>
<dbReference type="InterPro" id="IPR050482">
    <property type="entry name" value="Sensor_HK_TwoCompSys"/>
</dbReference>
<dbReference type="Pfam" id="PF07730">
    <property type="entry name" value="HisKA_3"/>
    <property type="match status" value="1"/>
</dbReference>
<feature type="transmembrane region" description="Helical" evidence="10">
    <location>
        <begin position="99"/>
        <end position="116"/>
    </location>
</feature>
<proteinExistence type="predicted"/>
<feature type="transmembrane region" description="Helical" evidence="10">
    <location>
        <begin position="146"/>
        <end position="163"/>
    </location>
</feature>
<keyword evidence="3" id="KW-0597">Phosphoprotein</keyword>
<feature type="compositionally biased region" description="Basic and acidic residues" evidence="9">
    <location>
        <begin position="340"/>
        <end position="352"/>
    </location>
</feature>
<evidence type="ECO:0000256" key="6">
    <source>
        <dbReference type="ARBA" id="ARBA00022777"/>
    </source>
</evidence>
<feature type="transmembrane region" description="Helical" evidence="10">
    <location>
        <begin position="18"/>
        <end position="37"/>
    </location>
</feature>
<evidence type="ECO:0000313" key="13">
    <source>
        <dbReference type="Proteomes" id="UP001602245"/>
    </source>
</evidence>
<keyword evidence="10" id="KW-0812">Transmembrane</keyword>
<evidence type="ECO:0000256" key="2">
    <source>
        <dbReference type="ARBA" id="ARBA00012438"/>
    </source>
</evidence>
<dbReference type="SUPFAM" id="SSF55874">
    <property type="entry name" value="ATPase domain of HSP90 chaperone/DNA topoisomerase II/histidine kinase"/>
    <property type="match status" value="1"/>
</dbReference>
<dbReference type="InterPro" id="IPR003594">
    <property type="entry name" value="HATPase_dom"/>
</dbReference>
<dbReference type="CDD" id="cd16917">
    <property type="entry name" value="HATPase_UhpB-NarQ-NarX-like"/>
    <property type="match status" value="1"/>
</dbReference>
<dbReference type="Gene3D" id="3.30.565.10">
    <property type="entry name" value="Histidine kinase-like ATPase, C-terminal domain"/>
    <property type="match status" value="1"/>
</dbReference>
<keyword evidence="4" id="KW-0808">Transferase</keyword>
<dbReference type="PANTHER" id="PTHR24421">
    <property type="entry name" value="NITRATE/NITRITE SENSOR PROTEIN NARX-RELATED"/>
    <property type="match status" value="1"/>
</dbReference>
<dbReference type="EC" id="2.7.13.3" evidence="2"/>
<keyword evidence="5" id="KW-0547">Nucleotide-binding</keyword>
<feature type="transmembrane region" description="Helical" evidence="10">
    <location>
        <begin position="123"/>
        <end position="140"/>
    </location>
</feature>
<dbReference type="InterPro" id="IPR011712">
    <property type="entry name" value="Sig_transdc_His_kin_sub3_dim/P"/>
</dbReference>
<evidence type="ECO:0000313" key="12">
    <source>
        <dbReference type="EMBL" id="MFF5293237.1"/>
    </source>
</evidence>
<feature type="region of interest" description="Disordered" evidence="9">
    <location>
        <begin position="331"/>
        <end position="355"/>
    </location>
</feature>
<sequence length="395" mass="41565">MTTAAPSVLLRGLSRGQLLAIDALLAVAVALLGWSAAVEAPLPPRPSWHEPAWLSVLTGVLLAAPVAVRRLRPEAAAWAGLALATAAVGSGVIPDYAGIAPMVVLALVLYTVGTDVEVRRSLWLVLISLAVVGVVFGWTVREPFEVGLVLWVLGLCWTVGLTVRERRAYAARSHEQATELALGHERLRIARDLHDIVAHNMSVIAARAAVADHIADDQPQEMRESLRIIAATSREALAELRRALGALRAEAVVVPTPGLADLGGLVASARSARLAVDLELRGDRAVPEGVGVAVFRMVQEALTNVLKHARATTCRVDIDIGRGELRLEVTDNGSGGARDAGSRDNGAREGGMREGGMGQGLIGMRERAAMFGGDLIAGPGPQGGWVVATTLRYAS</sequence>
<evidence type="ECO:0000256" key="1">
    <source>
        <dbReference type="ARBA" id="ARBA00000085"/>
    </source>
</evidence>
<gene>
    <name evidence="12" type="ORF">ACFY35_27710</name>
</gene>
<keyword evidence="13" id="KW-1185">Reference proteome</keyword>
<comment type="caution">
    <text evidence="12">The sequence shown here is derived from an EMBL/GenBank/DDBJ whole genome shotgun (WGS) entry which is preliminary data.</text>
</comment>
<evidence type="ECO:0000256" key="10">
    <source>
        <dbReference type="SAM" id="Phobius"/>
    </source>
</evidence>